<proteinExistence type="predicted"/>
<evidence type="ECO:0000259" key="1">
    <source>
        <dbReference type="SMART" id="SM00849"/>
    </source>
</evidence>
<dbReference type="RefSeq" id="WP_369779785.1">
    <property type="nucleotide sequence ID" value="NZ_CP165727.1"/>
</dbReference>
<dbReference type="SUPFAM" id="SSF56281">
    <property type="entry name" value="Metallo-hydrolase/oxidoreductase"/>
    <property type="match status" value="1"/>
</dbReference>
<name>A0AB39YF66_9ACTN</name>
<gene>
    <name evidence="2" type="ORF">AB5J51_37505</name>
</gene>
<sequence length="294" mass="32635">MIDFLRGAPVAGSLDVVWHAGWPSPKHDPAPEIQVHAYSEHTVLLRQNKSVHYEAPFLFLLFGNDRALLLDTGASADPAHFPLRETVDRLVTDWLERHPRRAYSLVVAHTHGHGDHTAADPQFADRPLTTLVGPGLDEVTAAFDLSDWPHRTGELDLGGRILDVIPGPGHQRAAVVFHDRHTGLLLTGDSLYPGRLYIEDRTAYSATVDRLLDFCATRPVRHVLGCHIEMTTTAGEDYPRGTTYQPDEPPLQLTTGHLHTLRRALDETADRHGTHPYGEFILVYQDSPAMTAAQ</sequence>
<dbReference type="AlphaFoldDB" id="A0AB39YF66"/>
<accession>A0AB39YF66</accession>
<protein>
    <submittedName>
        <fullName evidence="2">MBL fold metallo-hydrolase</fullName>
    </submittedName>
</protein>
<dbReference type="Pfam" id="PF00753">
    <property type="entry name" value="Lactamase_B"/>
    <property type="match status" value="1"/>
</dbReference>
<reference evidence="2" key="1">
    <citation type="submission" date="2024-08" db="EMBL/GenBank/DDBJ databases">
        <authorList>
            <person name="Yu S.T."/>
        </authorList>
    </citation>
    <scope>NUCLEOTIDE SEQUENCE</scope>
    <source>
        <strain evidence="2">R33</strain>
    </source>
</reference>
<dbReference type="SMART" id="SM00849">
    <property type="entry name" value="Lactamase_B"/>
    <property type="match status" value="1"/>
</dbReference>
<dbReference type="InterPro" id="IPR001279">
    <property type="entry name" value="Metallo-B-lactamas"/>
</dbReference>
<feature type="domain" description="Metallo-beta-lactamase" evidence="1">
    <location>
        <begin position="55"/>
        <end position="227"/>
    </location>
</feature>
<dbReference type="Gene3D" id="3.60.15.10">
    <property type="entry name" value="Ribonuclease Z/Hydroxyacylglutathione hydrolase-like"/>
    <property type="match status" value="1"/>
</dbReference>
<dbReference type="InterPro" id="IPR036866">
    <property type="entry name" value="RibonucZ/Hydroxyglut_hydro"/>
</dbReference>
<evidence type="ECO:0000313" key="2">
    <source>
        <dbReference type="EMBL" id="XDV68230.1"/>
    </source>
</evidence>
<organism evidence="2">
    <name type="scientific">Streptomyces sp. R33</name>
    <dbReference type="NCBI Taxonomy" id="3238629"/>
    <lineage>
        <taxon>Bacteria</taxon>
        <taxon>Bacillati</taxon>
        <taxon>Actinomycetota</taxon>
        <taxon>Actinomycetes</taxon>
        <taxon>Kitasatosporales</taxon>
        <taxon>Streptomycetaceae</taxon>
        <taxon>Streptomyces</taxon>
    </lineage>
</organism>
<dbReference type="EMBL" id="CP165727">
    <property type="protein sequence ID" value="XDV68230.1"/>
    <property type="molecule type" value="Genomic_DNA"/>
</dbReference>